<evidence type="ECO:0000313" key="8">
    <source>
        <dbReference type="Proteomes" id="UP000887572"/>
    </source>
</evidence>
<dbReference type="AlphaFoldDB" id="A0A914HK95"/>
<sequence length="229" mass="25588">MFAEIDGQRSVLFSDRLEALIRTHGKSANVHVFVHQMRSELQKGPTCGFAALLMALRCSHCQLAEEGELFSAAWMCELVERLWPKKYQLNPTQFPTANAIIQHLISGKSASERRCPTTVLVPYDCDKNFEPCNRQGNAAHWALIIGFVLLELQNGEEIHHNFDNEHLLYLVALQGKSRHPALWSYSALRESNGQLNVPTPKGNFRLASEGLAAIKGKCVLFCGSKVEEG</sequence>
<dbReference type="Proteomes" id="UP000887572">
    <property type="component" value="Unplaced"/>
</dbReference>
<dbReference type="GO" id="GO:0006508">
    <property type="term" value="P:proteolysis"/>
    <property type="evidence" value="ECO:0007669"/>
    <property type="project" value="UniProtKB-KW"/>
</dbReference>
<evidence type="ECO:0000256" key="6">
    <source>
        <dbReference type="ARBA" id="ARBA00034908"/>
    </source>
</evidence>
<keyword evidence="2" id="KW-0645">Protease</keyword>
<name>A0A914HK95_GLORO</name>
<evidence type="ECO:0000256" key="5">
    <source>
        <dbReference type="ARBA" id="ARBA00034848"/>
    </source>
</evidence>
<evidence type="ECO:0000256" key="3">
    <source>
        <dbReference type="ARBA" id="ARBA00022801"/>
    </source>
</evidence>
<dbReference type="PANTHER" id="PTHR28631">
    <property type="entry name" value="UPF0692 PROTEIN C19ORF54"/>
    <property type="match status" value="1"/>
</dbReference>
<proteinExistence type="inferred from homology"/>
<comment type="catalytic activity">
    <reaction evidence="7">
        <text>N-terminal N(alpha)-acetyl-L-cysteinyl-L-aspartyl-[protein] + H2O = N-terminal L-aspartyl-[protein] + N-acetyl-L-cysteine</text>
        <dbReference type="Rhea" id="RHEA:74579"/>
        <dbReference type="Rhea" id="RHEA-COMP:12669"/>
        <dbReference type="Rhea" id="RHEA-COMP:18395"/>
        <dbReference type="ChEBI" id="CHEBI:15377"/>
        <dbReference type="ChEBI" id="CHEBI:64720"/>
        <dbReference type="ChEBI" id="CHEBI:78236"/>
        <dbReference type="ChEBI" id="CHEBI:193599"/>
    </reaction>
    <physiologicalReaction direction="left-to-right" evidence="7">
        <dbReference type="Rhea" id="RHEA:74580"/>
    </physiologicalReaction>
</comment>
<evidence type="ECO:0000256" key="4">
    <source>
        <dbReference type="ARBA" id="ARBA00034725"/>
    </source>
</evidence>
<accession>A0A914HK95</accession>
<dbReference type="PANTHER" id="PTHR28631:SF1">
    <property type="entry name" value="ACTIN MATURATION PROTEASE"/>
    <property type="match status" value="1"/>
</dbReference>
<evidence type="ECO:0000256" key="1">
    <source>
        <dbReference type="ARBA" id="ARBA00022438"/>
    </source>
</evidence>
<dbReference type="GO" id="GO:0004177">
    <property type="term" value="F:aminopeptidase activity"/>
    <property type="evidence" value="ECO:0007669"/>
    <property type="project" value="UniProtKB-KW"/>
</dbReference>
<keyword evidence="1" id="KW-0031">Aminopeptidase</keyword>
<dbReference type="Pfam" id="PF21646">
    <property type="entry name" value="ACTMAP-like_C"/>
    <property type="match status" value="1"/>
</dbReference>
<evidence type="ECO:0000313" key="9">
    <source>
        <dbReference type="WBParaSite" id="Gr19_v10_g17643.t1"/>
    </source>
</evidence>
<evidence type="ECO:0000256" key="2">
    <source>
        <dbReference type="ARBA" id="ARBA00022670"/>
    </source>
</evidence>
<reference evidence="9" key="1">
    <citation type="submission" date="2022-11" db="UniProtKB">
        <authorList>
            <consortium name="WormBaseParasite"/>
        </authorList>
    </citation>
    <scope>IDENTIFICATION</scope>
</reference>
<keyword evidence="3" id="KW-0378">Hydrolase</keyword>
<dbReference type="InterPro" id="IPR040043">
    <property type="entry name" value="ACTMAP"/>
</dbReference>
<keyword evidence="8" id="KW-1185">Reference proteome</keyword>
<organism evidence="8 9">
    <name type="scientific">Globodera rostochiensis</name>
    <name type="common">Golden nematode worm</name>
    <name type="synonym">Heterodera rostochiensis</name>
    <dbReference type="NCBI Taxonomy" id="31243"/>
    <lineage>
        <taxon>Eukaryota</taxon>
        <taxon>Metazoa</taxon>
        <taxon>Ecdysozoa</taxon>
        <taxon>Nematoda</taxon>
        <taxon>Chromadorea</taxon>
        <taxon>Rhabditida</taxon>
        <taxon>Tylenchina</taxon>
        <taxon>Tylenchomorpha</taxon>
        <taxon>Tylenchoidea</taxon>
        <taxon>Heteroderidae</taxon>
        <taxon>Heteroderinae</taxon>
        <taxon>Globodera</taxon>
    </lineage>
</organism>
<protein>
    <recommendedName>
        <fullName evidence="5">Actin maturation protease</fullName>
    </recommendedName>
    <alternativeName>
        <fullName evidence="6">Actin aminopeptidase ACTMAP</fullName>
    </alternativeName>
</protein>
<comment type="similarity">
    <text evidence="4">Belongs to the ACTMAP family.</text>
</comment>
<evidence type="ECO:0000256" key="7">
    <source>
        <dbReference type="ARBA" id="ARBA00049041"/>
    </source>
</evidence>
<dbReference type="WBParaSite" id="Gr19_v10_g17643.t1">
    <property type="protein sequence ID" value="Gr19_v10_g17643.t1"/>
    <property type="gene ID" value="Gr19_v10_g17643"/>
</dbReference>